<reference evidence="1 2" key="1">
    <citation type="journal article" date="2024" name="Microbiology">
        <title>Methylomarinum rosea sp. nov., a novel halophilic methanotrophic bacterium from the hypersaline Lake Elton.</title>
        <authorList>
            <person name="Suleimanov R.Z."/>
            <person name="Oshkin I.Y."/>
            <person name="Danilova O.V."/>
            <person name="Suzina N.E."/>
            <person name="Dedysh S.N."/>
        </authorList>
    </citation>
    <scope>NUCLEOTIDE SEQUENCE [LARGE SCALE GENOMIC DNA]</scope>
    <source>
        <strain evidence="1 2">Ch1-1</strain>
    </source>
</reference>
<name>A0AAU7NSR6_9GAMM</name>
<dbReference type="KEGG" id="mech:Q9L42_016930"/>
<gene>
    <name evidence="1" type="ORF">Q9L42_016930</name>
</gene>
<proteinExistence type="predicted"/>
<dbReference type="InterPro" id="IPR016024">
    <property type="entry name" value="ARM-type_fold"/>
</dbReference>
<dbReference type="RefSeq" id="WP_305907254.1">
    <property type="nucleotide sequence ID" value="NZ_CP157743.1"/>
</dbReference>
<protein>
    <submittedName>
        <fullName evidence="1">Uncharacterized protein</fullName>
    </submittedName>
</protein>
<dbReference type="Proteomes" id="UP001225378">
    <property type="component" value="Chromosome"/>
</dbReference>
<evidence type="ECO:0000313" key="1">
    <source>
        <dbReference type="EMBL" id="XBS20022.1"/>
    </source>
</evidence>
<keyword evidence="2" id="KW-1185">Reference proteome</keyword>
<evidence type="ECO:0000313" key="2">
    <source>
        <dbReference type="Proteomes" id="UP001225378"/>
    </source>
</evidence>
<dbReference type="Gene3D" id="1.25.10.10">
    <property type="entry name" value="Leucine-rich Repeat Variant"/>
    <property type="match status" value="1"/>
</dbReference>
<accession>A0AAU7NSR6</accession>
<sequence>MTTLAIDGKVYSEQDIVQEKQEYIRLEAVDACFALHALVNDKSALVRSAVARKKVGHEYLVFDKNWRVRATVAQYCDDEHLLDQLKNDSNEFVRFIVAKRGYALEQFVDDVDEEIASLARYQLQNRWVAA</sequence>
<organism evidence="1 2">
    <name type="scientific">Methylomarinum roseum</name>
    <dbReference type="NCBI Taxonomy" id="3067653"/>
    <lineage>
        <taxon>Bacteria</taxon>
        <taxon>Pseudomonadati</taxon>
        <taxon>Pseudomonadota</taxon>
        <taxon>Gammaproteobacteria</taxon>
        <taxon>Methylococcales</taxon>
        <taxon>Methylococcaceae</taxon>
        <taxon>Methylomarinum</taxon>
    </lineage>
</organism>
<dbReference type="EMBL" id="CP157743">
    <property type="protein sequence ID" value="XBS20022.1"/>
    <property type="molecule type" value="Genomic_DNA"/>
</dbReference>
<dbReference type="AlphaFoldDB" id="A0AAU7NSR6"/>
<dbReference type="InterPro" id="IPR011989">
    <property type="entry name" value="ARM-like"/>
</dbReference>
<dbReference type="SUPFAM" id="SSF48371">
    <property type="entry name" value="ARM repeat"/>
    <property type="match status" value="1"/>
</dbReference>